<name>A0ABD1Y023_9MARC</name>
<evidence type="ECO:0000313" key="3">
    <source>
        <dbReference type="Proteomes" id="UP001605036"/>
    </source>
</evidence>
<dbReference type="EMBL" id="JBHFFA010000006">
    <property type="protein sequence ID" value="KAL2620093.1"/>
    <property type="molecule type" value="Genomic_DNA"/>
</dbReference>
<reference evidence="2 3" key="1">
    <citation type="submission" date="2024-09" db="EMBL/GenBank/DDBJ databases">
        <title>Chromosome-scale assembly of Riccia fluitans.</title>
        <authorList>
            <person name="Paukszto L."/>
            <person name="Sawicki J."/>
            <person name="Karawczyk K."/>
            <person name="Piernik-Szablinska J."/>
            <person name="Szczecinska M."/>
            <person name="Mazdziarz M."/>
        </authorList>
    </citation>
    <scope>NUCLEOTIDE SEQUENCE [LARGE SCALE GENOMIC DNA]</scope>
    <source>
        <strain evidence="2">Rf_01</strain>
        <tissue evidence="2">Aerial parts of the thallus</tissue>
    </source>
</reference>
<proteinExistence type="predicted"/>
<organism evidence="2 3">
    <name type="scientific">Riccia fluitans</name>
    <dbReference type="NCBI Taxonomy" id="41844"/>
    <lineage>
        <taxon>Eukaryota</taxon>
        <taxon>Viridiplantae</taxon>
        <taxon>Streptophyta</taxon>
        <taxon>Embryophyta</taxon>
        <taxon>Marchantiophyta</taxon>
        <taxon>Marchantiopsida</taxon>
        <taxon>Marchantiidae</taxon>
        <taxon>Marchantiales</taxon>
        <taxon>Ricciaceae</taxon>
        <taxon>Riccia</taxon>
    </lineage>
</organism>
<protein>
    <submittedName>
        <fullName evidence="2">Uncharacterized protein</fullName>
    </submittedName>
</protein>
<feature type="compositionally biased region" description="Polar residues" evidence="1">
    <location>
        <begin position="85"/>
        <end position="94"/>
    </location>
</feature>
<gene>
    <name evidence="2" type="ORF">R1flu_000298</name>
</gene>
<sequence>MKLIQRKAKALGVFEERLTNLTIRFGVERFPQVALNVPDVILTIRKTRILKKIYNMPVEKDDTQDISRPQKQAKPSFSRLKSMELSGSSQPTENVQDRKSYKRQQS</sequence>
<feature type="compositionally biased region" description="Polar residues" evidence="1">
    <location>
        <begin position="66"/>
        <end position="75"/>
    </location>
</feature>
<evidence type="ECO:0000313" key="2">
    <source>
        <dbReference type="EMBL" id="KAL2620093.1"/>
    </source>
</evidence>
<evidence type="ECO:0000256" key="1">
    <source>
        <dbReference type="SAM" id="MobiDB-lite"/>
    </source>
</evidence>
<accession>A0ABD1Y023</accession>
<keyword evidence="3" id="KW-1185">Reference proteome</keyword>
<comment type="caution">
    <text evidence="2">The sequence shown here is derived from an EMBL/GenBank/DDBJ whole genome shotgun (WGS) entry which is preliminary data.</text>
</comment>
<dbReference type="Proteomes" id="UP001605036">
    <property type="component" value="Unassembled WGS sequence"/>
</dbReference>
<dbReference type="AlphaFoldDB" id="A0ABD1Y023"/>
<feature type="region of interest" description="Disordered" evidence="1">
    <location>
        <begin position="60"/>
        <end position="106"/>
    </location>
</feature>